<dbReference type="InterPro" id="IPR013545">
    <property type="entry name" value="T2SS_protein-GspG_C"/>
</dbReference>
<dbReference type="AlphaFoldDB" id="A0A1F6F1L0"/>
<keyword evidence="5 6" id="KW-0472">Membrane</keyword>
<comment type="subcellular location">
    <subcellularLocation>
        <location evidence="1">Membrane</location>
        <topology evidence="1">Single-pass membrane protein</topology>
    </subcellularLocation>
</comment>
<dbReference type="InterPro" id="IPR012902">
    <property type="entry name" value="N_methyl_site"/>
</dbReference>
<name>A0A1F6F1L0_9BACT</name>
<dbReference type="PANTHER" id="PTHR30093:SF44">
    <property type="entry name" value="TYPE II SECRETION SYSTEM CORE PROTEIN G"/>
    <property type="match status" value="1"/>
</dbReference>
<dbReference type="GO" id="GO:0015628">
    <property type="term" value="P:protein secretion by the type II secretion system"/>
    <property type="evidence" value="ECO:0007669"/>
    <property type="project" value="InterPro"/>
</dbReference>
<dbReference type="Proteomes" id="UP000177372">
    <property type="component" value="Unassembled WGS sequence"/>
</dbReference>
<keyword evidence="4 6" id="KW-1133">Transmembrane helix</keyword>
<dbReference type="NCBIfam" id="TIGR02532">
    <property type="entry name" value="IV_pilin_GFxxxE"/>
    <property type="match status" value="1"/>
</dbReference>
<feature type="domain" description="Type II secretion system protein GspG C-terminal" evidence="7">
    <location>
        <begin position="34"/>
        <end position="113"/>
    </location>
</feature>
<dbReference type="InterPro" id="IPR000983">
    <property type="entry name" value="Bac_GSPG_pilin"/>
</dbReference>
<protein>
    <recommendedName>
        <fullName evidence="7">Type II secretion system protein GspG C-terminal domain-containing protein</fullName>
    </recommendedName>
</protein>
<dbReference type="InterPro" id="IPR045584">
    <property type="entry name" value="Pilin-like"/>
</dbReference>
<comment type="caution">
    <text evidence="8">The sequence shown here is derived from an EMBL/GenBank/DDBJ whole genome shotgun (WGS) entry which is preliminary data.</text>
</comment>
<gene>
    <name evidence="8" type="ORF">A3A39_04430</name>
</gene>
<dbReference type="STRING" id="1798512.A3A39_04430"/>
<organism evidence="8 9">
    <name type="scientific">Candidatus Kaiserbacteria bacterium RIFCSPLOWO2_01_FULL_54_13</name>
    <dbReference type="NCBI Taxonomy" id="1798512"/>
    <lineage>
        <taxon>Bacteria</taxon>
        <taxon>Candidatus Kaiseribacteriota</taxon>
    </lineage>
</organism>
<evidence type="ECO:0000256" key="2">
    <source>
        <dbReference type="ARBA" id="ARBA00022481"/>
    </source>
</evidence>
<evidence type="ECO:0000256" key="6">
    <source>
        <dbReference type="SAM" id="Phobius"/>
    </source>
</evidence>
<dbReference type="EMBL" id="MFLZ01000020">
    <property type="protein sequence ID" value="OGG79743.1"/>
    <property type="molecule type" value="Genomic_DNA"/>
</dbReference>
<accession>A0A1F6F1L0</accession>
<dbReference type="Pfam" id="PF07963">
    <property type="entry name" value="N_methyl"/>
    <property type="match status" value="1"/>
</dbReference>
<feature type="transmembrane region" description="Helical" evidence="6">
    <location>
        <begin position="12"/>
        <end position="33"/>
    </location>
</feature>
<evidence type="ECO:0000313" key="8">
    <source>
        <dbReference type="EMBL" id="OGG79743.1"/>
    </source>
</evidence>
<dbReference type="SUPFAM" id="SSF54523">
    <property type="entry name" value="Pili subunits"/>
    <property type="match status" value="1"/>
</dbReference>
<dbReference type="GO" id="GO:0015627">
    <property type="term" value="C:type II protein secretion system complex"/>
    <property type="evidence" value="ECO:0007669"/>
    <property type="project" value="InterPro"/>
</dbReference>
<evidence type="ECO:0000256" key="5">
    <source>
        <dbReference type="ARBA" id="ARBA00023136"/>
    </source>
</evidence>
<evidence type="ECO:0000256" key="1">
    <source>
        <dbReference type="ARBA" id="ARBA00004167"/>
    </source>
</evidence>
<evidence type="ECO:0000256" key="3">
    <source>
        <dbReference type="ARBA" id="ARBA00022692"/>
    </source>
</evidence>
<dbReference type="PANTHER" id="PTHR30093">
    <property type="entry name" value="GENERAL SECRETION PATHWAY PROTEIN G"/>
    <property type="match status" value="1"/>
</dbReference>
<keyword evidence="2" id="KW-0488">Methylation</keyword>
<dbReference type="Gene3D" id="3.30.700.10">
    <property type="entry name" value="Glycoprotein, Type 4 Pilin"/>
    <property type="match status" value="1"/>
</dbReference>
<sequence>MKNSRGFTLIELLVVIAIIGLLASIVVASLSSVQAKARDARRMEDVDAFRKALTIYSSDSGVYPIVTATTTLNSTTTPGSTLISAGTISTIPRDPSIYQYSYVSNSTGSTYSLNFCLETSSIRNFSQGCENYIVP</sequence>
<dbReference type="GO" id="GO:0016020">
    <property type="term" value="C:membrane"/>
    <property type="evidence" value="ECO:0007669"/>
    <property type="project" value="UniProtKB-SubCell"/>
</dbReference>
<proteinExistence type="predicted"/>
<keyword evidence="3 6" id="KW-0812">Transmembrane</keyword>
<dbReference type="Pfam" id="PF08334">
    <property type="entry name" value="T2SSG"/>
    <property type="match status" value="1"/>
</dbReference>
<evidence type="ECO:0000313" key="9">
    <source>
        <dbReference type="Proteomes" id="UP000177372"/>
    </source>
</evidence>
<evidence type="ECO:0000259" key="7">
    <source>
        <dbReference type="Pfam" id="PF08334"/>
    </source>
</evidence>
<dbReference type="PRINTS" id="PR00813">
    <property type="entry name" value="BCTERIALGSPG"/>
</dbReference>
<evidence type="ECO:0000256" key="4">
    <source>
        <dbReference type="ARBA" id="ARBA00022989"/>
    </source>
</evidence>
<dbReference type="PROSITE" id="PS00409">
    <property type="entry name" value="PROKAR_NTER_METHYL"/>
    <property type="match status" value="1"/>
</dbReference>
<reference evidence="8 9" key="1">
    <citation type="journal article" date="2016" name="Nat. Commun.">
        <title>Thousands of microbial genomes shed light on interconnected biogeochemical processes in an aquifer system.</title>
        <authorList>
            <person name="Anantharaman K."/>
            <person name="Brown C.T."/>
            <person name="Hug L.A."/>
            <person name="Sharon I."/>
            <person name="Castelle C.J."/>
            <person name="Probst A.J."/>
            <person name="Thomas B.C."/>
            <person name="Singh A."/>
            <person name="Wilkins M.J."/>
            <person name="Karaoz U."/>
            <person name="Brodie E.L."/>
            <person name="Williams K.H."/>
            <person name="Hubbard S.S."/>
            <person name="Banfield J.F."/>
        </authorList>
    </citation>
    <scope>NUCLEOTIDE SEQUENCE [LARGE SCALE GENOMIC DNA]</scope>
</reference>